<dbReference type="EMBL" id="MFFM01000034">
    <property type="protein sequence ID" value="OGF11964.1"/>
    <property type="molecule type" value="Genomic_DNA"/>
</dbReference>
<comment type="pathway">
    <text evidence="6">Glycolipid biosynthesis; lipid IV(A) biosynthesis; lipid IV(A) from (3R)-3-hydroxytetradecanoyl-[acyl-carrier-protein] and UDP-N-acetyl-alpha-D-glucosamine: step 1/6.</text>
</comment>
<dbReference type="GO" id="GO:0008780">
    <property type="term" value="F:acyl-[acyl-carrier-protein]-UDP-N-acetylglucosamine O-acyltransferase activity"/>
    <property type="evidence" value="ECO:0007669"/>
    <property type="project" value="UniProtKB-UniRule"/>
</dbReference>
<evidence type="ECO:0000256" key="5">
    <source>
        <dbReference type="ARBA" id="ARBA00023315"/>
    </source>
</evidence>
<evidence type="ECO:0000256" key="6">
    <source>
        <dbReference type="HAMAP-Rule" id="MF_00387"/>
    </source>
</evidence>
<evidence type="ECO:0000313" key="8">
    <source>
        <dbReference type="EMBL" id="OGF11964.1"/>
    </source>
</evidence>
<dbReference type="SUPFAM" id="SSF51161">
    <property type="entry name" value="Trimeric LpxA-like enzymes"/>
    <property type="match status" value="1"/>
</dbReference>
<comment type="subunit">
    <text evidence="6">Homotrimer.</text>
</comment>
<comment type="function">
    <text evidence="6">Involved in the biosynthesis of lipid A, a phosphorylated glycolipid that anchors the lipopolysaccharide to the outer membrane of the cell.</text>
</comment>
<comment type="subcellular location">
    <subcellularLocation>
        <location evidence="6">Cytoplasm</location>
    </subcellularLocation>
</comment>
<keyword evidence="4 6" id="KW-0443">Lipid metabolism</keyword>
<keyword evidence="6" id="KW-0677">Repeat</keyword>
<proteinExistence type="inferred from homology"/>
<feature type="domain" description="UDP N-acetylglucosamine O-acyltransferase C-terminal" evidence="7">
    <location>
        <begin position="176"/>
        <end position="256"/>
    </location>
</feature>
<dbReference type="InterPro" id="IPR011004">
    <property type="entry name" value="Trimer_LpxA-like_sf"/>
</dbReference>
<keyword evidence="2 6" id="KW-0441">Lipid A biosynthesis</keyword>
<name>A0A1F5RC18_9BACT</name>
<dbReference type="Gene3D" id="1.20.1180.10">
    <property type="entry name" value="Udp N-acetylglucosamine O-acyltransferase, C-terminal domain"/>
    <property type="match status" value="1"/>
</dbReference>
<evidence type="ECO:0000256" key="3">
    <source>
        <dbReference type="ARBA" id="ARBA00022679"/>
    </source>
</evidence>
<sequence length="258" mass="27925">MSIKIHPTAIIDPSAKLGNDVEIGPYSIIGPECVIGDNCQVGSSVAIHRWTELGEGCRVWHGASLGGDPQDLKFKGGRTTVKIGRNTVIREYATINLSTDEGDVTLVGDNCFLMAYCHIAHECTVGKNVILANSATLAGHVTVEDYAIIGGLTPVHQFSRVGCYCMIGGSSAVQKDVLPYTKAFGNPLGMYGLNSVGLARRGFSQEQRDLIEKAYRLIFRSNLNTTQALSRIKESLPMSPEIRHIVEFIESSARGITK</sequence>
<evidence type="ECO:0000256" key="1">
    <source>
        <dbReference type="ARBA" id="ARBA00022516"/>
    </source>
</evidence>
<dbReference type="GO" id="GO:0009245">
    <property type="term" value="P:lipid A biosynthetic process"/>
    <property type="evidence" value="ECO:0007669"/>
    <property type="project" value="UniProtKB-UniRule"/>
</dbReference>
<dbReference type="Pfam" id="PF13720">
    <property type="entry name" value="Acetyltransf_11"/>
    <property type="match status" value="1"/>
</dbReference>
<comment type="catalytic activity">
    <reaction evidence="6">
        <text>a (3R)-hydroxyacyl-[ACP] + UDP-N-acetyl-alpha-D-glucosamine = a UDP-3-O-[(3R)-3-hydroxyacyl]-N-acetyl-alpha-D-glucosamine + holo-[ACP]</text>
        <dbReference type="Rhea" id="RHEA:67812"/>
        <dbReference type="Rhea" id="RHEA-COMP:9685"/>
        <dbReference type="Rhea" id="RHEA-COMP:9945"/>
        <dbReference type="ChEBI" id="CHEBI:57705"/>
        <dbReference type="ChEBI" id="CHEBI:64479"/>
        <dbReference type="ChEBI" id="CHEBI:78827"/>
        <dbReference type="ChEBI" id="CHEBI:173225"/>
        <dbReference type="EC" id="2.3.1.129"/>
    </reaction>
</comment>
<comment type="similarity">
    <text evidence="6">Belongs to the transferase hexapeptide repeat family. LpxA subfamily.</text>
</comment>
<gene>
    <name evidence="6" type="primary">lpxA</name>
    <name evidence="8" type="ORF">A2024_02960</name>
</gene>
<dbReference type="PANTHER" id="PTHR43480:SF1">
    <property type="entry name" value="ACYL-[ACYL-CARRIER-PROTEIN]--UDP-N-ACETYLGLUCOSAMINE O-ACYLTRANSFERASE, MITOCHONDRIAL-RELATED"/>
    <property type="match status" value="1"/>
</dbReference>
<dbReference type="GO" id="GO:0005737">
    <property type="term" value="C:cytoplasm"/>
    <property type="evidence" value="ECO:0007669"/>
    <property type="project" value="UniProtKB-SubCell"/>
</dbReference>
<dbReference type="EC" id="2.3.1.129" evidence="6"/>
<keyword evidence="5 6" id="KW-0012">Acyltransferase</keyword>
<dbReference type="InterPro" id="IPR029098">
    <property type="entry name" value="Acetyltransf_C"/>
</dbReference>
<dbReference type="Pfam" id="PF00132">
    <property type="entry name" value="Hexapep"/>
    <property type="match status" value="2"/>
</dbReference>
<protein>
    <recommendedName>
        <fullName evidence="6">Acyl-[acyl-carrier-protein]--UDP-N-acetylglucosamine O-acyltransferase</fullName>
        <shortName evidence="6">UDP-N-acetylglucosamine acyltransferase</shortName>
        <ecNumber evidence="6">2.3.1.129</ecNumber>
    </recommendedName>
</protein>
<dbReference type="GO" id="GO:0016020">
    <property type="term" value="C:membrane"/>
    <property type="evidence" value="ECO:0007669"/>
    <property type="project" value="GOC"/>
</dbReference>
<accession>A0A1F5RC18</accession>
<dbReference type="PANTHER" id="PTHR43480">
    <property type="entry name" value="ACYL-[ACYL-CARRIER-PROTEIN]--UDP-N-ACETYLGLUCOSAMINE O-ACYLTRANSFERASE"/>
    <property type="match status" value="1"/>
</dbReference>
<dbReference type="PIRSF" id="PIRSF000456">
    <property type="entry name" value="UDP-GlcNAc_acltr"/>
    <property type="match status" value="1"/>
</dbReference>
<dbReference type="NCBIfam" id="NF003657">
    <property type="entry name" value="PRK05289.1"/>
    <property type="match status" value="1"/>
</dbReference>
<dbReference type="Gene3D" id="2.160.10.10">
    <property type="entry name" value="Hexapeptide repeat proteins"/>
    <property type="match status" value="1"/>
</dbReference>
<dbReference type="Proteomes" id="UP000177230">
    <property type="component" value="Unassembled WGS sequence"/>
</dbReference>
<evidence type="ECO:0000259" key="7">
    <source>
        <dbReference type="Pfam" id="PF13720"/>
    </source>
</evidence>
<evidence type="ECO:0000256" key="4">
    <source>
        <dbReference type="ARBA" id="ARBA00023098"/>
    </source>
</evidence>
<dbReference type="InterPro" id="IPR037157">
    <property type="entry name" value="Acetyltransf_C_sf"/>
</dbReference>
<organism evidence="8 9">
    <name type="scientific">Candidatus Edwardsbacteria bacterium GWF2_54_11</name>
    <dbReference type="NCBI Taxonomy" id="1817851"/>
    <lineage>
        <taxon>Bacteria</taxon>
        <taxon>Candidatus Edwardsiibacteriota</taxon>
    </lineage>
</organism>
<dbReference type="HAMAP" id="MF_00387">
    <property type="entry name" value="LpxA"/>
    <property type="match status" value="1"/>
</dbReference>
<keyword evidence="1 6" id="KW-0444">Lipid biosynthesis</keyword>
<keyword evidence="3 6" id="KW-0808">Transferase</keyword>
<evidence type="ECO:0000313" key="9">
    <source>
        <dbReference type="Proteomes" id="UP000177230"/>
    </source>
</evidence>
<dbReference type="InterPro" id="IPR010137">
    <property type="entry name" value="Lipid_A_LpxA"/>
</dbReference>
<dbReference type="InterPro" id="IPR001451">
    <property type="entry name" value="Hexapep"/>
</dbReference>
<comment type="caution">
    <text evidence="8">The sequence shown here is derived from an EMBL/GenBank/DDBJ whole genome shotgun (WGS) entry which is preliminary data.</text>
</comment>
<dbReference type="AlphaFoldDB" id="A0A1F5RC18"/>
<dbReference type="UniPathway" id="UPA00359">
    <property type="reaction ID" value="UER00477"/>
</dbReference>
<evidence type="ECO:0000256" key="2">
    <source>
        <dbReference type="ARBA" id="ARBA00022556"/>
    </source>
</evidence>
<keyword evidence="6" id="KW-0963">Cytoplasm</keyword>
<dbReference type="CDD" id="cd03351">
    <property type="entry name" value="LbH_UDP-GlcNAc_AT"/>
    <property type="match status" value="1"/>
</dbReference>
<reference evidence="8 9" key="1">
    <citation type="journal article" date="2016" name="Nat. Commun.">
        <title>Thousands of microbial genomes shed light on interconnected biogeochemical processes in an aquifer system.</title>
        <authorList>
            <person name="Anantharaman K."/>
            <person name="Brown C.T."/>
            <person name="Hug L.A."/>
            <person name="Sharon I."/>
            <person name="Castelle C.J."/>
            <person name="Probst A.J."/>
            <person name="Thomas B.C."/>
            <person name="Singh A."/>
            <person name="Wilkins M.J."/>
            <person name="Karaoz U."/>
            <person name="Brodie E.L."/>
            <person name="Williams K.H."/>
            <person name="Hubbard S.S."/>
            <person name="Banfield J.F."/>
        </authorList>
    </citation>
    <scope>NUCLEOTIDE SEQUENCE [LARGE SCALE GENOMIC DNA]</scope>
</reference>
<dbReference type="NCBIfam" id="TIGR01852">
    <property type="entry name" value="lipid_A_lpxA"/>
    <property type="match status" value="1"/>
</dbReference>